<dbReference type="EMBL" id="JACHFL010000001">
    <property type="protein sequence ID" value="MBB5361381.1"/>
    <property type="molecule type" value="Genomic_DNA"/>
</dbReference>
<dbReference type="Proteomes" id="UP000552709">
    <property type="component" value="Unassembled WGS sequence"/>
</dbReference>
<protein>
    <submittedName>
        <fullName evidence="1">Uncharacterized protein</fullName>
    </submittedName>
</protein>
<reference evidence="1 2" key="1">
    <citation type="submission" date="2020-08" db="EMBL/GenBank/DDBJ databases">
        <title>Genomic Encyclopedia of Type Strains, Phase IV (KMG-IV): sequencing the most valuable type-strain genomes for metagenomic binning, comparative biology and taxonomic classification.</title>
        <authorList>
            <person name="Goeker M."/>
        </authorList>
    </citation>
    <scope>NUCLEOTIDE SEQUENCE [LARGE SCALE GENOMIC DNA]</scope>
    <source>
        <strain evidence="1 2">DSM 27939</strain>
    </source>
</reference>
<organism evidence="1 2">
    <name type="scientific">Deinococcus humi</name>
    <dbReference type="NCBI Taxonomy" id="662880"/>
    <lineage>
        <taxon>Bacteria</taxon>
        <taxon>Thermotogati</taxon>
        <taxon>Deinococcota</taxon>
        <taxon>Deinococci</taxon>
        <taxon>Deinococcales</taxon>
        <taxon>Deinococcaceae</taxon>
        <taxon>Deinococcus</taxon>
    </lineage>
</organism>
<evidence type="ECO:0000313" key="1">
    <source>
        <dbReference type="EMBL" id="MBB5361381.1"/>
    </source>
</evidence>
<gene>
    <name evidence="1" type="ORF">HNQ08_000452</name>
</gene>
<evidence type="ECO:0000313" key="2">
    <source>
        <dbReference type="Proteomes" id="UP000552709"/>
    </source>
</evidence>
<name>A0A7W8NCJ6_9DEIO</name>
<proteinExistence type="predicted"/>
<keyword evidence="2" id="KW-1185">Reference proteome</keyword>
<sequence>MTRAAHPPLYLKSITTRDGSSVSAALTRALASADPVTAFDARCEVRDARRQERLAAQGMTHSRCDRCNRRRVLSWEGGECTEHDPNTDSGMCEGIYRAAPDTLSLSNGLGGVAQVRYSVNGARV</sequence>
<comment type="caution">
    <text evidence="1">The sequence shown here is derived from an EMBL/GenBank/DDBJ whole genome shotgun (WGS) entry which is preliminary data.</text>
</comment>
<dbReference type="AlphaFoldDB" id="A0A7W8NCJ6"/>
<accession>A0A7W8NCJ6</accession>
<dbReference type="RefSeq" id="WP_184127463.1">
    <property type="nucleotide sequence ID" value="NZ_JACHFL010000001.1"/>
</dbReference>